<dbReference type="KEGG" id="enn:FRE64_04595"/>
<organism evidence="2 3">
    <name type="scientific">Euhalothece natronophila Z-M001</name>
    <dbReference type="NCBI Taxonomy" id="522448"/>
    <lineage>
        <taxon>Bacteria</taxon>
        <taxon>Bacillati</taxon>
        <taxon>Cyanobacteriota</taxon>
        <taxon>Cyanophyceae</taxon>
        <taxon>Oscillatoriophycideae</taxon>
        <taxon>Chroococcales</taxon>
        <taxon>Halothecacae</taxon>
        <taxon>Halothece cluster</taxon>
        <taxon>Euhalothece</taxon>
    </lineage>
</organism>
<evidence type="ECO:0000256" key="1">
    <source>
        <dbReference type="SAM" id="SignalP"/>
    </source>
</evidence>
<dbReference type="EMBL" id="CP042326">
    <property type="protein sequence ID" value="QDZ39272.1"/>
    <property type="molecule type" value="Genomic_DNA"/>
</dbReference>
<accession>A0A5B8NJ46</accession>
<feature type="chain" id="PRO_5022755179" evidence="1">
    <location>
        <begin position="26"/>
        <end position="124"/>
    </location>
</feature>
<gene>
    <name evidence="2" type="ORF">FRE64_04595</name>
</gene>
<dbReference type="OrthoDB" id="573423at2"/>
<dbReference type="InterPro" id="IPR025578">
    <property type="entry name" value="DUF4359"/>
</dbReference>
<feature type="signal peptide" evidence="1">
    <location>
        <begin position="1"/>
        <end position="25"/>
    </location>
</feature>
<evidence type="ECO:0000313" key="3">
    <source>
        <dbReference type="Proteomes" id="UP000318453"/>
    </source>
</evidence>
<sequence>MKFKSWKISVIIGSLAVIGIGGAMAATNPSREAYKDYAAEKMSTYLKEEACSDVPEFLQGQCANLVDMGREPMKEIIDNSTERHNYVFFSIYETNLSIAEPLPSYHFQTIGIFNNLIIYETEEQ</sequence>
<evidence type="ECO:0000313" key="2">
    <source>
        <dbReference type="EMBL" id="QDZ39272.1"/>
    </source>
</evidence>
<dbReference type="RefSeq" id="WP_146294876.1">
    <property type="nucleotide sequence ID" value="NZ_CP042326.1"/>
</dbReference>
<dbReference type="AlphaFoldDB" id="A0A5B8NJ46"/>
<name>A0A5B8NJ46_9CHRO</name>
<dbReference type="Proteomes" id="UP000318453">
    <property type="component" value="Chromosome"/>
</dbReference>
<dbReference type="Pfam" id="PF14271">
    <property type="entry name" value="DUF4359"/>
    <property type="match status" value="1"/>
</dbReference>
<keyword evidence="3" id="KW-1185">Reference proteome</keyword>
<reference evidence="2" key="1">
    <citation type="submission" date="2019-08" db="EMBL/GenBank/DDBJ databases">
        <title>Carotenoids and Carotenoid Binding Proteins in the Halophilic Cyanobacterium Euhalothece sp. ZM00.</title>
        <authorList>
            <person name="Cho S.M."/>
            <person name="Song J.Y."/>
            <person name="Park Y.-I."/>
        </authorList>
    </citation>
    <scope>NUCLEOTIDE SEQUENCE [LARGE SCALE GENOMIC DNA]</scope>
    <source>
        <strain evidence="2">Z-M001</strain>
    </source>
</reference>
<proteinExistence type="predicted"/>
<keyword evidence="1" id="KW-0732">Signal</keyword>
<protein>
    <submittedName>
        <fullName evidence="2">DUF4359 domain-containing protein</fullName>
    </submittedName>
</protein>